<feature type="binding site" evidence="15 16">
    <location>
        <begin position="131"/>
        <end position="136"/>
    </location>
    <ligand>
        <name>S-adenosyl-L-methionine</name>
        <dbReference type="ChEBI" id="CHEBI:59789"/>
    </ligand>
</feature>
<dbReference type="Gene3D" id="1.10.1270.20">
    <property type="entry name" value="tRNA(m1g37)methyltransferase, domain 2"/>
    <property type="match status" value="1"/>
</dbReference>
<dbReference type="PIRSF" id="PIRSF000386">
    <property type="entry name" value="tRNA_mtase"/>
    <property type="match status" value="1"/>
</dbReference>
<evidence type="ECO:0000256" key="17">
    <source>
        <dbReference type="RuleBase" id="RU003464"/>
    </source>
</evidence>
<evidence type="ECO:0000256" key="13">
    <source>
        <dbReference type="ARBA" id="ARBA00033392"/>
    </source>
</evidence>
<comment type="catalytic activity">
    <reaction evidence="14 15 17">
        <text>guanosine(37) in tRNA + S-adenosyl-L-methionine = N(1)-methylguanosine(37) in tRNA + S-adenosyl-L-homocysteine + H(+)</text>
        <dbReference type="Rhea" id="RHEA:36899"/>
        <dbReference type="Rhea" id="RHEA-COMP:10145"/>
        <dbReference type="Rhea" id="RHEA-COMP:10147"/>
        <dbReference type="ChEBI" id="CHEBI:15378"/>
        <dbReference type="ChEBI" id="CHEBI:57856"/>
        <dbReference type="ChEBI" id="CHEBI:59789"/>
        <dbReference type="ChEBI" id="CHEBI:73542"/>
        <dbReference type="ChEBI" id="CHEBI:74269"/>
        <dbReference type="EC" id="2.1.1.228"/>
    </reaction>
</comment>
<comment type="similarity">
    <text evidence="3 15 17">Belongs to the RNA methyltransferase TrmD family.</text>
</comment>
<comment type="subunit">
    <text evidence="4 15 17">Homodimer.</text>
</comment>
<organism evidence="19 20">
    <name type="scientific">Eubacterium aggregans</name>
    <dbReference type="NCBI Taxonomy" id="81409"/>
    <lineage>
        <taxon>Bacteria</taxon>
        <taxon>Bacillati</taxon>
        <taxon>Bacillota</taxon>
        <taxon>Clostridia</taxon>
        <taxon>Eubacteriales</taxon>
        <taxon>Eubacteriaceae</taxon>
        <taxon>Eubacterium</taxon>
    </lineage>
</organism>
<keyword evidence="9 15" id="KW-0808">Transferase</keyword>
<dbReference type="GO" id="GO:0002939">
    <property type="term" value="P:tRNA N1-guanine methylation"/>
    <property type="evidence" value="ECO:0007669"/>
    <property type="project" value="TreeGrafter"/>
</dbReference>
<dbReference type="GO" id="GO:0005829">
    <property type="term" value="C:cytosol"/>
    <property type="evidence" value="ECO:0007669"/>
    <property type="project" value="TreeGrafter"/>
</dbReference>
<evidence type="ECO:0000256" key="9">
    <source>
        <dbReference type="ARBA" id="ARBA00022679"/>
    </source>
</evidence>
<keyword evidence="10 15" id="KW-0949">S-adenosyl-L-methionine</keyword>
<dbReference type="FunFam" id="3.40.1280.10:FF:000001">
    <property type="entry name" value="tRNA (guanine-N(1)-)-methyltransferase"/>
    <property type="match status" value="1"/>
</dbReference>
<evidence type="ECO:0000256" key="10">
    <source>
        <dbReference type="ARBA" id="ARBA00022691"/>
    </source>
</evidence>
<accession>A0A1H3XTP7</accession>
<dbReference type="InterPro" id="IPR029028">
    <property type="entry name" value="Alpha/beta_knot_MTases"/>
</dbReference>
<dbReference type="NCBIfam" id="NF000648">
    <property type="entry name" value="PRK00026.1"/>
    <property type="match status" value="1"/>
</dbReference>
<evidence type="ECO:0000256" key="3">
    <source>
        <dbReference type="ARBA" id="ARBA00007630"/>
    </source>
</evidence>
<dbReference type="PANTHER" id="PTHR46417">
    <property type="entry name" value="TRNA (GUANINE-N(1)-)-METHYLTRANSFERASE"/>
    <property type="match status" value="1"/>
</dbReference>
<dbReference type="PANTHER" id="PTHR46417:SF1">
    <property type="entry name" value="TRNA (GUANINE-N(1)-)-METHYLTRANSFERASE"/>
    <property type="match status" value="1"/>
</dbReference>
<dbReference type="STRING" id="81409.SAMN04515656_102202"/>
<feature type="domain" description="tRNA methyltransferase TRMD/TRM10-type" evidence="18">
    <location>
        <begin position="1"/>
        <end position="224"/>
    </location>
</feature>
<dbReference type="EMBL" id="FNRK01000002">
    <property type="protein sequence ID" value="SEA02610.1"/>
    <property type="molecule type" value="Genomic_DNA"/>
</dbReference>
<evidence type="ECO:0000256" key="15">
    <source>
        <dbReference type="HAMAP-Rule" id="MF_00605"/>
    </source>
</evidence>
<proteinExistence type="inferred from homology"/>
<sequence length="228" mass="25561">MRLYFLTLFPEIIHGYFNESMMKRALENGVITYEAIDIRDFAENKHNRVDDYPYGGGAGMVMAAPPIIRALRSIPDYESYPFICTSPGGKTFSGGDAVEMAAVEGLIFLCGHYEGIDQRVIDAYVTQEYSIGDYVLTGGELPALVMADAIARHVPGFMGNTESLSEESFENGRLEYPQYTRPESFEDLQVPSVLLSGNHGAIRQWREEQSLLKTKKNRPDLLEKEDAK</sequence>
<protein>
    <recommendedName>
        <fullName evidence="6 15">tRNA (guanine-N(1)-)-methyltransferase</fullName>
        <ecNumber evidence="5 15">2.1.1.228</ecNumber>
    </recommendedName>
    <alternativeName>
        <fullName evidence="12 15">M1G-methyltransferase</fullName>
    </alternativeName>
    <alternativeName>
        <fullName evidence="13 15">tRNA [GM37] methyltransferase</fullName>
    </alternativeName>
</protein>
<dbReference type="SUPFAM" id="SSF75217">
    <property type="entry name" value="alpha/beta knot"/>
    <property type="match status" value="1"/>
</dbReference>
<keyword evidence="20" id="KW-1185">Reference proteome</keyword>
<dbReference type="HAMAP" id="MF_00605">
    <property type="entry name" value="TrmD"/>
    <property type="match status" value="1"/>
</dbReference>
<comment type="function">
    <text evidence="1 15 17">Specifically methylates guanosine-37 in various tRNAs.</text>
</comment>
<evidence type="ECO:0000256" key="1">
    <source>
        <dbReference type="ARBA" id="ARBA00002634"/>
    </source>
</evidence>
<evidence type="ECO:0000256" key="6">
    <source>
        <dbReference type="ARBA" id="ARBA00014679"/>
    </source>
</evidence>
<gene>
    <name evidence="15" type="primary">trmD</name>
    <name evidence="19" type="ORF">SAMN04515656_102202</name>
</gene>
<dbReference type="GO" id="GO:0052906">
    <property type="term" value="F:tRNA (guanine(37)-N1)-methyltransferase activity"/>
    <property type="evidence" value="ECO:0007669"/>
    <property type="project" value="UniProtKB-UniRule"/>
</dbReference>
<keyword evidence="8 15" id="KW-0489">Methyltransferase</keyword>
<evidence type="ECO:0000259" key="18">
    <source>
        <dbReference type="Pfam" id="PF01746"/>
    </source>
</evidence>
<dbReference type="NCBIfam" id="TIGR00088">
    <property type="entry name" value="trmD"/>
    <property type="match status" value="1"/>
</dbReference>
<dbReference type="RefSeq" id="WP_090304582.1">
    <property type="nucleotide sequence ID" value="NZ_FNRK01000002.1"/>
</dbReference>
<reference evidence="19 20" key="1">
    <citation type="submission" date="2016-10" db="EMBL/GenBank/DDBJ databases">
        <authorList>
            <person name="de Groot N.N."/>
        </authorList>
    </citation>
    <scope>NUCLEOTIDE SEQUENCE [LARGE SCALE GENOMIC DNA]</scope>
    <source>
        <strain evidence="19 20">SR12</strain>
    </source>
</reference>
<evidence type="ECO:0000256" key="14">
    <source>
        <dbReference type="ARBA" id="ARBA00047783"/>
    </source>
</evidence>
<evidence type="ECO:0000256" key="8">
    <source>
        <dbReference type="ARBA" id="ARBA00022603"/>
    </source>
</evidence>
<dbReference type="Gene3D" id="3.40.1280.10">
    <property type="match status" value="1"/>
</dbReference>
<dbReference type="EC" id="2.1.1.228" evidence="5 15"/>
<dbReference type="AlphaFoldDB" id="A0A1H3XTP7"/>
<evidence type="ECO:0000313" key="20">
    <source>
        <dbReference type="Proteomes" id="UP000199394"/>
    </source>
</evidence>
<keyword evidence="11 15" id="KW-0819">tRNA processing</keyword>
<dbReference type="OrthoDB" id="9807416at2"/>
<dbReference type="InterPro" id="IPR016009">
    <property type="entry name" value="tRNA_MeTrfase_TRMD/TRM10"/>
</dbReference>
<dbReference type="FunFam" id="1.10.1270.20:FF:000001">
    <property type="entry name" value="tRNA (guanine-N(1)-)-methyltransferase"/>
    <property type="match status" value="1"/>
</dbReference>
<evidence type="ECO:0000256" key="2">
    <source>
        <dbReference type="ARBA" id="ARBA00004496"/>
    </source>
</evidence>
<evidence type="ECO:0000256" key="5">
    <source>
        <dbReference type="ARBA" id="ARBA00012807"/>
    </source>
</evidence>
<keyword evidence="7 15" id="KW-0963">Cytoplasm</keyword>
<evidence type="ECO:0000256" key="7">
    <source>
        <dbReference type="ARBA" id="ARBA00022490"/>
    </source>
</evidence>
<evidence type="ECO:0000256" key="16">
    <source>
        <dbReference type="PIRSR" id="PIRSR000386-1"/>
    </source>
</evidence>
<evidence type="ECO:0000256" key="11">
    <source>
        <dbReference type="ARBA" id="ARBA00022694"/>
    </source>
</evidence>
<dbReference type="CDD" id="cd18080">
    <property type="entry name" value="TrmD-like"/>
    <property type="match status" value="1"/>
</dbReference>
<dbReference type="Proteomes" id="UP000199394">
    <property type="component" value="Unassembled WGS sequence"/>
</dbReference>
<comment type="subcellular location">
    <subcellularLocation>
        <location evidence="2 15 17">Cytoplasm</location>
    </subcellularLocation>
</comment>
<dbReference type="InterPro" id="IPR029026">
    <property type="entry name" value="tRNA_m1G_MTases_N"/>
</dbReference>
<dbReference type="InterPro" id="IPR002649">
    <property type="entry name" value="tRNA_m1G_MeTrfase_TrmD"/>
</dbReference>
<name>A0A1H3XTP7_9FIRM</name>
<feature type="binding site" evidence="15 16">
    <location>
        <position position="111"/>
    </location>
    <ligand>
        <name>S-adenosyl-L-methionine</name>
        <dbReference type="ChEBI" id="CHEBI:59789"/>
    </ligand>
</feature>
<dbReference type="InterPro" id="IPR023148">
    <property type="entry name" value="tRNA_m1G_MeTrfase_C_sf"/>
</dbReference>
<evidence type="ECO:0000256" key="12">
    <source>
        <dbReference type="ARBA" id="ARBA00029736"/>
    </source>
</evidence>
<dbReference type="Pfam" id="PF01746">
    <property type="entry name" value="tRNA_m1G_MT"/>
    <property type="match status" value="1"/>
</dbReference>
<evidence type="ECO:0000256" key="4">
    <source>
        <dbReference type="ARBA" id="ARBA00011738"/>
    </source>
</evidence>
<evidence type="ECO:0000313" key="19">
    <source>
        <dbReference type="EMBL" id="SEA02610.1"/>
    </source>
</evidence>